<dbReference type="InterPro" id="IPR052534">
    <property type="entry name" value="Extracell_DNA_Util/SecSys_Comp"/>
</dbReference>
<gene>
    <name evidence="2" type="ORF">UT61_C0032G0006</name>
</gene>
<dbReference type="Proteomes" id="UP000034793">
    <property type="component" value="Unassembled WGS sequence"/>
</dbReference>
<dbReference type="AlphaFoldDB" id="A0A0G0PW73"/>
<keyword evidence="1" id="KW-0472">Membrane</keyword>
<keyword evidence="1" id="KW-1133">Transmembrane helix</keyword>
<proteinExistence type="predicted"/>
<reference evidence="2 3" key="1">
    <citation type="journal article" date="2015" name="Nature">
        <title>rRNA introns, odd ribosomes, and small enigmatic genomes across a large radiation of phyla.</title>
        <authorList>
            <person name="Brown C.T."/>
            <person name="Hug L.A."/>
            <person name="Thomas B.C."/>
            <person name="Sharon I."/>
            <person name="Castelle C.J."/>
            <person name="Singh A."/>
            <person name="Wilkins M.J."/>
            <person name="Williams K.H."/>
            <person name="Banfield J.F."/>
        </authorList>
    </citation>
    <scope>NUCLEOTIDE SEQUENCE [LARGE SCALE GENOMIC DNA]</scope>
</reference>
<accession>A0A0G0PW73</accession>
<evidence type="ECO:0000313" key="2">
    <source>
        <dbReference type="EMBL" id="KKR29381.1"/>
    </source>
</evidence>
<dbReference type="PANTHER" id="PTHR40278">
    <property type="entry name" value="DNA UTILIZATION PROTEIN HOFN"/>
    <property type="match status" value="1"/>
</dbReference>
<evidence type="ECO:0000313" key="3">
    <source>
        <dbReference type="Proteomes" id="UP000034793"/>
    </source>
</evidence>
<dbReference type="Pfam" id="PF05137">
    <property type="entry name" value="PilN"/>
    <property type="match status" value="1"/>
</dbReference>
<evidence type="ECO:0008006" key="4">
    <source>
        <dbReference type="Google" id="ProtNLM"/>
    </source>
</evidence>
<name>A0A0G0PW73_9BACT</name>
<dbReference type="PANTHER" id="PTHR40278:SF1">
    <property type="entry name" value="DNA UTILIZATION PROTEIN HOFN"/>
    <property type="match status" value="1"/>
</dbReference>
<evidence type="ECO:0000256" key="1">
    <source>
        <dbReference type="SAM" id="Phobius"/>
    </source>
</evidence>
<dbReference type="EMBL" id="LBXL01000032">
    <property type="protein sequence ID" value="KKR29381.1"/>
    <property type="molecule type" value="Genomic_DNA"/>
</dbReference>
<keyword evidence="1" id="KW-0812">Transmembrane</keyword>
<protein>
    <recommendedName>
        <fullName evidence="4">Fimbrial assembly family protein</fullName>
    </recommendedName>
</protein>
<dbReference type="InterPro" id="IPR007813">
    <property type="entry name" value="PilN"/>
</dbReference>
<sequence length="203" mass="22679">MAAQNKTEINLLPQKGFEATTTGRILAWILSTFRVIVIVTEIIVMIAFLSRFWLDAQNSDLDEKLDEKKALLSTSLTFENQFRDTQKRLSVFSQITSQESVLSSSLKDIASHLPDDLFLSSVTFNKNSYTIEGITPNERSIQQLIVNLGSSGIFQSVGLNEISSDVRSPDLLNFKLIANFKQTEPEDNSATLEGEEVPEEVSE</sequence>
<feature type="transmembrane region" description="Helical" evidence="1">
    <location>
        <begin position="25"/>
        <end position="49"/>
    </location>
</feature>
<organism evidence="2 3">
    <name type="scientific">Candidatus Woesebacteria bacterium GW2011_GWA1_39_8</name>
    <dbReference type="NCBI Taxonomy" id="1618552"/>
    <lineage>
        <taxon>Bacteria</taxon>
        <taxon>Candidatus Woeseibacteriota</taxon>
    </lineage>
</organism>
<comment type="caution">
    <text evidence="2">The sequence shown here is derived from an EMBL/GenBank/DDBJ whole genome shotgun (WGS) entry which is preliminary data.</text>
</comment>